<comment type="caution">
    <text evidence="1">The sequence shown here is derived from an EMBL/GenBank/DDBJ whole genome shotgun (WGS) entry which is preliminary data.</text>
</comment>
<dbReference type="Proteomes" id="UP001597045">
    <property type="component" value="Unassembled WGS sequence"/>
</dbReference>
<evidence type="ECO:0000313" key="2">
    <source>
        <dbReference type="Proteomes" id="UP001597045"/>
    </source>
</evidence>
<gene>
    <name evidence="1" type="ORF">ACFQ1S_32265</name>
</gene>
<dbReference type="Gene3D" id="3.10.450.50">
    <property type="match status" value="1"/>
</dbReference>
<sequence>MTTPEQKKEAVRRLFEDVMPNGRFDELDELVEPTCTTRRGGFADLMAARGVDFPSDRTFRQRFEAGWKPMSEILRDQRTTVEEISCSTMSEYARSSDTAPARNPRMVRNTSVLTSLGDPPRCARREFGQGAARGRLASELVGVFGKSTKCACQRRYTEVSGMVGKKVSRPPVSFTGRP</sequence>
<evidence type="ECO:0000313" key="1">
    <source>
        <dbReference type="EMBL" id="MFD1049877.1"/>
    </source>
</evidence>
<proteinExistence type="predicted"/>
<keyword evidence="2" id="KW-1185">Reference proteome</keyword>
<reference evidence="2" key="1">
    <citation type="journal article" date="2019" name="Int. J. Syst. Evol. Microbiol.">
        <title>The Global Catalogue of Microorganisms (GCM) 10K type strain sequencing project: providing services to taxonomists for standard genome sequencing and annotation.</title>
        <authorList>
            <consortium name="The Broad Institute Genomics Platform"/>
            <consortium name="The Broad Institute Genome Sequencing Center for Infectious Disease"/>
            <person name="Wu L."/>
            <person name="Ma J."/>
        </authorList>
    </citation>
    <scope>NUCLEOTIDE SEQUENCE [LARGE SCALE GENOMIC DNA]</scope>
    <source>
        <strain evidence="2">JCM 31486</strain>
    </source>
</reference>
<protein>
    <submittedName>
        <fullName evidence="1">Uncharacterized protein</fullName>
    </submittedName>
</protein>
<organism evidence="1 2">
    <name type="scientific">Kibdelosporangium lantanae</name>
    <dbReference type="NCBI Taxonomy" id="1497396"/>
    <lineage>
        <taxon>Bacteria</taxon>
        <taxon>Bacillati</taxon>
        <taxon>Actinomycetota</taxon>
        <taxon>Actinomycetes</taxon>
        <taxon>Pseudonocardiales</taxon>
        <taxon>Pseudonocardiaceae</taxon>
        <taxon>Kibdelosporangium</taxon>
    </lineage>
</organism>
<name>A0ABW3MGT6_9PSEU</name>
<dbReference type="EMBL" id="JBHTIS010002460">
    <property type="protein sequence ID" value="MFD1049877.1"/>
    <property type="molecule type" value="Genomic_DNA"/>
</dbReference>
<accession>A0ABW3MGT6</accession>